<dbReference type="EMBL" id="GBRH01250543">
    <property type="protein sequence ID" value="JAD47352.1"/>
    <property type="molecule type" value="Transcribed_RNA"/>
</dbReference>
<dbReference type="AlphaFoldDB" id="A0A0A9AJS8"/>
<protein>
    <submittedName>
        <fullName evidence="1">Uncharacterized protein</fullName>
    </submittedName>
</protein>
<sequence>MHYSWCQLKSIVLLRLDGTQLQASTSPFFFTNHGYAEYQVIVPTGDNEDV</sequence>
<reference evidence="1" key="2">
    <citation type="journal article" date="2015" name="Data Brief">
        <title>Shoot transcriptome of the giant reed, Arundo donax.</title>
        <authorList>
            <person name="Barrero R.A."/>
            <person name="Guerrero F.D."/>
            <person name="Moolhuijzen P."/>
            <person name="Goolsby J.A."/>
            <person name="Tidwell J."/>
            <person name="Bellgard S.E."/>
            <person name="Bellgard M.I."/>
        </authorList>
    </citation>
    <scope>NUCLEOTIDE SEQUENCE</scope>
    <source>
        <tissue evidence="1">Shoot tissue taken approximately 20 cm above the soil surface</tissue>
    </source>
</reference>
<reference evidence="1" key="1">
    <citation type="submission" date="2014-09" db="EMBL/GenBank/DDBJ databases">
        <authorList>
            <person name="Magalhaes I.L.F."/>
            <person name="Oliveira U."/>
            <person name="Santos F.R."/>
            <person name="Vidigal T.H.D.A."/>
            <person name="Brescovit A.D."/>
            <person name="Santos A.J."/>
        </authorList>
    </citation>
    <scope>NUCLEOTIDE SEQUENCE</scope>
    <source>
        <tissue evidence="1">Shoot tissue taken approximately 20 cm above the soil surface</tissue>
    </source>
</reference>
<proteinExistence type="predicted"/>
<evidence type="ECO:0000313" key="1">
    <source>
        <dbReference type="EMBL" id="JAD47352.1"/>
    </source>
</evidence>
<name>A0A0A9AJS8_ARUDO</name>
<organism evidence="1">
    <name type="scientific">Arundo donax</name>
    <name type="common">Giant reed</name>
    <name type="synonym">Donax arundinaceus</name>
    <dbReference type="NCBI Taxonomy" id="35708"/>
    <lineage>
        <taxon>Eukaryota</taxon>
        <taxon>Viridiplantae</taxon>
        <taxon>Streptophyta</taxon>
        <taxon>Embryophyta</taxon>
        <taxon>Tracheophyta</taxon>
        <taxon>Spermatophyta</taxon>
        <taxon>Magnoliopsida</taxon>
        <taxon>Liliopsida</taxon>
        <taxon>Poales</taxon>
        <taxon>Poaceae</taxon>
        <taxon>PACMAD clade</taxon>
        <taxon>Arundinoideae</taxon>
        <taxon>Arundineae</taxon>
        <taxon>Arundo</taxon>
    </lineage>
</organism>
<accession>A0A0A9AJS8</accession>